<dbReference type="Pfam" id="PF05380">
    <property type="entry name" value="Peptidase_A17"/>
    <property type="match status" value="1"/>
</dbReference>
<evidence type="ECO:0008006" key="3">
    <source>
        <dbReference type="Google" id="ProtNLM"/>
    </source>
</evidence>
<sequence length="520" mass="58567">MADDGNAVRAFHASIEPSISSLVSKLWELDDVPSRPHLSEDDRRCEELFVETHQRDSSGRFVVRLPFARRADLSISRYAAQSSLLRMERRFQKDSRLRDVYSEFMNDFSVRAPTCLITESFERTIRKKIRVVFNASSKSSDGLSLNDQLLTGAKLQADITVVLSNWRFFEFAGTTDVEKMFRQIRVHEDDIDWQRVLWRASPAEPIRAFRCTTVTYGTAAAPFLALRVMKQLAEDGREAYPEASRVLQHQLYVDDLFFGAGSVEEAIRRRDELIALLASAGMRLAKWAASHAVIVEDLADTTPEAVALKMDEAVSTLGLKWLPRLDYFTFQFKPALTTSPATRCSVLSDIARTFDPMGWLSPVLIVAKILLQDICIDGTDWDAPIAGTLNQRWTEFCAALDDVSNIRIPRWFGTSEAGPWHLHAFADASKRAYAAALYAVIPSGSCRLIVAKTKLAPTKVQTVPRLELCAGARYSSVWSRVCLAASGFHRSVLFVGRIQVWYLSGFVDILRDGRRSWPIE</sequence>
<gene>
    <name evidence="1" type="ORF">TBRA_LOCUS15101</name>
</gene>
<dbReference type="AlphaFoldDB" id="A0A6H5IYV8"/>
<dbReference type="Proteomes" id="UP000479190">
    <property type="component" value="Unassembled WGS sequence"/>
</dbReference>
<dbReference type="EMBL" id="CADCXV010001320">
    <property type="protein sequence ID" value="CAB0043513.1"/>
    <property type="molecule type" value="Genomic_DNA"/>
</dbReference>
<dbReference type="PANTHER" id="PTHR47331">
    <property type="entry name" value="PHD-TYPE DOMAIN-CONTAINING PROTEIN"/>
    <property type="match status" value="1"/>
</dbReference>
<organism evidence="1 2">
    <name type="scientific">Trichogramma brassicae</name>
    <dbReference type="NCBI Taxonomy" id="86971"/>
    <lineage>
        <taxon>Eukaryota</taxon>
        <taxon>Metazoa</taxon>
        <taxon>Ecdysozoa</taxon>
        <taxon>Arthropoda</taxon>
        <taxon>Hexapoda</taxon>
        <taxon>Insecta</taxon>
        <taxon>Pterygota</taxon>
        <taxon>Neoptera</taxon>
        <taxon>Endopterygota</taxon>
        <taxon>Hymenoptera</taxon>
        <taxon>Apocrita</taxon>
        <taxon>Proctotrupomorpha</taxon>
        <taxon>Chalcidoidea</taxon>
        <taxon>Trichogrammatidae</taxon>
        <taxon>Trichogramma</taxon>
    </lineage>
</organism>
<evidence type="ECO:0000313" key="2">
    <source>
        <dbReference type="Proteomes" id="UP000479190"/>
    </source>
</evidence>
<evidence type="ECO:0000313" key="1">
    <source>
        <dbReference type="EMBL" id="CAB0043513.1"/>
    </source>
</evidence>
<proteinExistence type="predicted"/>
<dbReference type="Gene3D" id="3.30.70.270">
    <property type="match status" value="1"/>
</dbReference>
<dbReference type="Gene3D" id="3.10.10.10">
    <property type="entry name" value="HIV Type 1 Reverse Transcriptase, subunit A, domain 1"/>
    <property type="match status" value="1"/>
</dbReference>
<dbReference type="SUPFAM" id="SSF56672">
    <property type="entry name" value="DNA/RNA polymerases"/>
    <property type="match status" value="1"/>
</dbReference>
<dbReference type="PANTHER" id="PTHR47331:SF5">
    <property type="entry name" value="RIBONUCLEASE H"/>
    <property type="match status" value="1"/>
</dbReference>
<dbReference type="InterPro" id="IPR043128">
    <property type="entry name" value="Rev_trsase/Diguanyl_cyclase"/>
</dbReference>
<protein>
    <recommendedName>
        <fullName evidence="3">Reverse transcriptase domain-containing protein</fullName>
    </recommendedName>
</protein>
<dbReference type="GO" id="GO:0071897">
    <property type="term" value="P:DNA biosynthetic process"/>
    <property type="evidence" value="ECO:0007669"/>
    <property type="project" value="UniProtKB-ARBA"/>
</dbReference>
<name>A0A6H5IYV8_9HYME</name>
<dbReference type="InterPro" id="IPR043502">
    <property type="entry name" value="DNA/RNA_pol_sf"/>
</dbReference>
<dbReference type="OrthoDB" id="7697913at2759"/>
<accession>A0A6H5IYV8</accession>
<keyword evidence="2" id="KW-1185">Reference proteome</keyword>
<reference evidence="1 2" key="1">
    <citation type="submission" date="2020-02" db="EMBL/GenBank/DDBJ databases">
        <authorList>
            <person name="Ferguson B K."/>
        </authorList>
    </citation>
    <scope>NUCLEOTIDE SEQUENCE [LARGE SCALE GENOMIC DNA]</scope>
</reference>
<dbReference type="InterPro" id="IPR008042">
    <property type="entry name" value="Retrotrans_Pao"/>
</dbReference>